<dbReference type="Gene3D" id="1.10.150.240">
    <property type="entry name" value="Putative phosphatase, domain 2"/>
    <property type="match status" value="1"/>
</dbReference>
<dbReference type="AlphaFoldDB" id="A0A0F9QSG7"/>
<evidence type="ECO:0000313" key="1">
    <source>
        <dbReference type="EMBL" id="KKN39917.1"/>
    </source>
</evidence>
<dbReference type="EMBL" id="LAZR01001736">
    <property type="protein sequence ID" value="KKN39917.1"/>
    <property type="molecule type" value="Genomic_DNA"/>
</dbReference>
<name>A0A0F9QSG7_9ZZZZ</name>
<dbReference type="InterPro" id="IPR041492">
    <property type="entry name" value="HAD_2"/>
</dbReference>
<dbReference type="CDD" id="cd01427">
    <property type="entry name" value="HAD_like"/>
    <property type="match status" value="1"/>
</dbReference>
<dbReference type="PANTHER" id="PTHR43434:SF1">
    <property type="entry name" value="PHOSPHOGLYCOLATE PHOSPHATASE"/>
    <property type="match status" value="1"/>
</dbReference>
<dbReference type="SUPFAM" id="SSF56784">
    <property type="entry name" value="HAD-like"/>
    <property type="match status" value="1"/>
</dbReference>
<dbReference type="InterPro" id="IPR036412">
    <property type="entry name" value="HAD-like_sf"/>
</dbReference>
<dbReference type="InterPro" id="IPR050155">
    <property type="entry name" value="HAD-like_hydrolase_sf"/>
</dbReference>
<dbReference type="GO" id="GO:0006281">
    <property type="term" value="P:DNA repair"/>
    <property type="evidence" value="ECO:0007669"/>
    <property type="project" value="TreeGrafter"/>
</dbReference>
<reference evidence="1" key="1">
    <citation type="journal article" date="2015" name="Nature">
        <title>Complex archaea that bridge the gap between prokaryotes and eukaryotes.</title>
        <authorList>
            <person name="Spang A."/>
            <person name="Saw J.H."/>
            <person name="Jorgensen S.L."/>
            <person name="Zaremba-Niedzwiedzka K."/>
            <person name="Martijn J."/>
            <person name="Lind A.E."/>
            <person name="van Eijk R."/>
            <person name="Schleper C."/>
            <person name="Guy L."/>
            <person name="Ettema T.J."/>
        </authorList>
    </citation>
    <scope>NUCLEOTIDE SEQUENCE</scope>
</reference>
<protein>
    <recommendedName>
        <fullName evidence="2">Haloacid dehalogenase-like hydrolase</fullName>
    </recommendedName>
</protein>
<organism evidence="1">
    <name type="scientific">marine sediment metagenome</name>
    <dbReference type="NCBI Taxonomy" id="412755"/>
    <lineage>
        <taxon>unclassified sequences</taxon>
        <taxon>metagenomes</taxon>
        <taxon>ecological metagenomes</taxon>
    </lineage>
</organism>
<accession>A0A0F9QSG7</accession>
<dbReference type="Gene3D" id="3.40.50.1000">
    <property type="entry name" value="HAD superfamily/HAD-like"/>
    <property type="match status" value="1"/>
</dbReference>
<dbReference type="GO" id="GO:0005829">
    <property type="term" value="C:cytosol"/>
    <property type="evidence" value="ECO:0007669"/>
    <property type="project" value="TreeGrafter"/>
</dbReference>
<dbReference type="InterPro" id="IPR023198">
    <property type="entry name" value="PGP-like_dom2"/>
</dbReference>
<dbReference type="InterPro" id="IPR023214">
    <property type="entry name" value="HAD_sf"/>
</dbReference>
<gene>
    <name evidence="1" type="ORF">LCGC14_0738530</name>
</gene>
<dbReference type="PANTHER" id="PTHR43434">
    <property type="entry name" value="PHOSPHOGLYCOLATE PHOSPHATASE"/>
    <property type="match status" value="1"/>
</dbReference>
<dbReference type="Pfam" id="PF13419">
    <property type="entry name" value="HAD_2"/>
    <property type="match status" value="1"/>
</dbReference>
<sequence>MAVRDIGFKRIFSAFDQESVAKLLEYHRENGGLSRYVKIRYFFTELLSEKITENEVREYAHQFSKIMINELTKPSYLIQESLRFIKNKYKEYNFHVASGSDQEELRYLCKELDISKYFISINGSPTPKEKLVEEILDEYKYERKYTCLIGDSINDRDAAKSNGILFLAYNNEKLNEFSEIKPLF</sequence>
<dbReference type="GO" id="GO:0008967">
    <property type="term" value="F:phosphoglycolate phosphatase activity"/>
    <property type="evidence" value="ECO:0007669"/>
    <property type="project" value="TreeGrafter"/>
</dbReference>
<comment type="caution">
    <text evidence="1">The sequence shown here is derived from an EMBL/GenBank/DDBJ whole genome shotgun (WGS) entry which is preliminary data.</text>
</comment>
<evidence type="ECO:0008006" key="2">
    <source>
        <dbReference type="Google" id="ProtNLM"/>
    </source>
</evidence>
<proteinExistence type="predicted"/>